<gene>
    <name evidence="1" type="ORF">PCOR1329_LOCUS56364</name>
</gene>
<reference evidence="1" key="1">
    <citation type="submission" date="2023-10" db="EMBL/GenBank/DDBJ databases">
        <authorList>
            <person name="Chen Y."/>
            <person name="Shah S."/>
            <person name="Dougan E. K."/>
            <person name="Thang M."/>
            <person name="Chan C."/>
        </authorList>
    </citation>
    <scope>NUCLEOTIDE SEQUENCE [LARGE SCALE GENOMIC DNA]</scope>
</reference>
<evidence type="ECO:0000313" key="2">
    <source>
        <dbReference type="Proteomes" id="UP001189429"/>
    </source>
</evidence>
<keyword evidence="2" id="KW-1185">Reference proteome</keyword>
<accession>A0ABN9VB12</accession>
<organism evidence="1 2">
    <name type="scientific">Prorocentrum cordatum</name>
    <dbReference type="NCBI Taxonomy" id="2364126"/>
    <lineage>
        <taxon>Eukaryota</taxon>
        <taxon>Sar</taxon>
        <taxon>Alveolata</taxon>
        <taxon>Dinophyceae</taxon>
        <taxon>Prorocentrales</taxon>
        <taxon>Prorocentraceae</taxon>
        <taxon>Prorocentrum</taxon>
    </lineage>
</organism>
<comment type="caution">
    <text evidence="1">The sequence shown here is derived from an EMBL/GenBank/DDBJ whole genome shotgun (WGS) entry which is preliminary data.</text>
</comment>
<proteinExistence type="predicted"/>
<name>A0ABN9VB12_9DINO</name>
<dbReference type="EMBL" id="CAUYUJ010016936">
    <property type="protein sequence ID" value="CAK0870202.1"/>
    <property type="molecule type" value="Genomic_DNA"/>
</dbReference>
<sequence>MDELEKWKNPNHELILAAVWVLSSINPSSGLRFNRNMLRRRFSSQVRAAWRRPLDMLRVPAPSIADAPGSCTHARRRCCKPPRDWRMPILEWTCRLLSGAGARSSRHCFHCWTSAITWPFQLH</sequence>
<evidence type="ECO:0000313" key="1">
    <source>
        <dbReference type="EMBL" id="CAK0870202.1"/>
    </source>
</evidence>
<protein>
    <submittedName>
        <fullName evidence="1">Uncharacterized protein</fullName>
    </submittedName>
</protein>
<dbReference type="Proteomes" id="UP001189429">
    <property type="component" value="Unassembled WGS sequence"/>
</dbReference>